<dbReference type="InterPro" id="IPR015720">
    <property type="entry name" value="Emp24-like"/>
</dbReference>
<dbReference type="GO" id="GO:0030134">
    <property type="term" value="C:COPII-coated ER to Golgi transport vesicle"/>
    <property type="evidence" value="ECO:0007669"/>
    <property type="project" value="EnsemblFungi"/>
</dbReference>
<dbReference type="Pfam" id="PF01105">
    <property type="entry name" value="EMP24_GP25L"/>
    <property type="match status" value="1"/>
</dbReference>
<organism evidence="12 13">
    <name type="scientific">Tortispora caseinolytica NRRL Y-17796</name>
    <dbReference type="NCBI Taxonomy" id="767744"/>
    <lineage>
        <taxon>Eukaryota</taxon>
        <taxon>Fungi</taxon>
        <taxon>Dikarya</taxon>
        <taxon>Ascomycota</taxon>
        <taxon>Saccharomycotina</taxon>
        <taxon>Trigonopsidomycetes</taxon>
        <taxon>Trigonopsidales</taxon>
        <taxon>Trigonopsidaceae</taxon>
        <taxon>Tortispora</taxon>
    </lineage>
</organism>
<feature type="chain" id="PRO_5009163198" description="GOLD domain-containing protein" evidence="10">
    <location>
        <begin position="19"/>
        <end position="215"/>
    </location>
</feature>
<comment type="similarity">
    <text evidence="2 7">Belongs to the EMP24/GP25L family.</text>
</comment>
<dbReference type="PROSITE" id="PS50866">
    <property type="entry name" value="GOLD"/>
    <property type="match status" value="1"/>
</dbReference>
<protein>
    <recommendedName>
        <fullName evidence="11">GOLD domain-containing protein</fullName>
    </recommendedName>
</protein>
<comment type="subcellular location">
    <subcellularLocation>
        <location evidence="1 7">Membrane</location>
        <topology evidence="1 7">Single-pass type I membrane protein</topology>
    </subcellularLocation>
</comment>
<evidence type="ECO:0000256" key="2">
    <source>
        <dbReference type="ARBA" id="ARBA00007104"/>
    </source>
</evidence>
<evidence type="ECO:0000313" key="13">
    <source>
        <dbReference type="Proteomes" id="UP000095023"/>
    </source>
</evidence>
<dbReference type="GO" id="GO:0006888">
    <property type="term" value="P:endoplasmic reticulum to Golgi vesicle-mediated transport"/>
    <property type="evidence" value="ECO:0007669"/>
    <property type="project" value="EnsemblFungi"/>
</dbReference>
<dbReference type="SMART" id="SM01190">
    <property type="entry name" value="EMP24_GP25L"/>
    <property type="match status" value="1"/>
</dbReference>
<keyword evidence="8" id="KW-0175">Coiled coil</keyword>
<evidence type="ECO:0000256" key="5">
    <source>
        <dbReference type="ARBA" id="ARBA00022989"/>
    </source>
</evidence>
<dbReference type="PANTHER" id="PTHR22811">
    <property type="entry name" value="TRANSMEMBRANE EMP24 DOMAIN-CONTAINING PROTEIN"/>
    <property type="match status" value="1"/>
</dbReference>
<accession>A0A1E4TE46</accession>
<dbReference type="InterPro" id="IPR009038">
    <property type="entry name" value="GOLD_dom"/>
</dbReference>
<keyword evidence="5 9" id="KW-1133">Transmembrane helix</keyword>
<evidence type="ECO:0000256" key="3">
    <source>
        <dbReference type="ARBA" id="ARBA00022692"/>
    </source>
</evidence>
<evidence type="ECO:0000256" key="1">
    <source>
        <dbReference type="ARBA" id="ARBA00004479"/>
    </source>
</evidence>
<dbReference type="EMBL" id="KV453842">
    <property type="protein sequence ID" value="ODV90035.1"/>
    <property type="molecule type" value="Genomic_DNA"/>
</dbReference>
<feature type="transmembrane region" description="Helical" evidence="9">
    <location>
        <begin position="185"/>
        <end position="205"/>
    </location>
</feature>
<evidence type="ECO:0000256" key="10">
    <source>
        <dbReference type="SAM" id="SignalP"/>
    </source>
</evidence>
<evidence type="ECO:0000256" key="4">
    <source>
        <dbReference type="ARBA" id="ARBA00022729"/>
    </source>
</evidence>
<sequence length="215" mass="24917">MIVQVLTILSLLARMVSALRFDMLPQVAPNIHEKCIRNYVTKDSLVVVKLKVYGGTQSDGQSVNVRIIDALGNEYGRAKDVFDTRRLAFTMHDDQVFDVCMENVWTRSGNVPEGVRRDVELDVEIGDEHRENKAMEVKEKLKPLEQELKRVEDTLDEVIRSNEYLQARETRMRDTNESTNDRVKYFSLVSLISLLALGAWQVTYLRHYFRSKHII</sequence>
<evidence type="ECO:0000256" key="9">
    <source>
        <dbReference type="SAM" id="Phobius"/>
    </source>
</evidence>
<dbReference type="AlphaFoldDB" id="A0A1E4TE46"/>
<dbReference type="OrthoDB" id="759142at2759"/>
<dbReference type="GO" id="GO:0016020">
    <property type="term" value="C:membrane"/>
    <property type="evidence" value="ECO:0007669"/>
    <property type="project" value="UniProtKB-SubCell"/>
</dbReference>
<dbReference type="Proteomes" id="UP000095023">
    <property type="component" value="Unassembled WGS sequence"/>
</dbReference>
<evidence type="ECO:0000256" key="6">
    <source>
        <dbReference type="ARBA" id="ARBA00023136"/>
    </source>
</evidence>
<keyword evidence="4 10" id="KW-0732">Signal</keyword>
<evidence type="ECO:0000256" key="7">
    <source>
        <dbReference type="RuleBase" id="RU003827"/>
    </source>
</evidence>
<evidence type="ECO:0000259" key="11">
    <source>
        <dbReference type="PROSITE" id="PS50866"/>
    </source>
</evidence>
<feature type="signal peptide" evidence="10">
    <location>
        <begin position="1"/>
        <end position="18"/>
    </location>
</feature>
<evidence type="ECO:0000313" key="12">
    <source>
        <dbReference type="EMBL" id="ODV90035.1"/>
    </source>
</evidence>
<proteinExistence type="inferred from homology"/>
<feature type="domain" description="GOLD" evidence="11">
    <location>
        <begin position="33"/>
        <end position="125"/>
    </location>
</feature>
<keyword evidence="3 7" id="KW-0812">Transmembrane</keyword>
<reference evidence="13" key="1">
    <citation type="submission" date="2016-02" db="EMBL/GenBank/DDBJ databases">
        <title>Comparative genomics of biotechnologically important yeasts.</title>
        <authorList>
            <consortium name="DOE Joint Genome Institute"/>
            <person name="Riley R."/>
            <person name="Haridas S."/>
            <person name="Wolfe K.H."/>
            <person name="Lopes M.R."/>
            <person name="Hittinger C.T."/>
            <person name="Goker M."/>
            <person name="Salamov A."/>
            <person name="Wisecaver J."/>
            <person name="Long T.M."/>
            <person name="Aerts A.L."/>
            <person name="Barry K."/>
            <person name="Choi C."/>
            <person name="Clum A."/>
            <person name="Coughlan A.Y."/>
            <person name="Deshpande S."/>
            <person name="Douglass A.P."/>
            <person name="Hanson S.J."/>
            <person name="Klenk H.-P."/>
            <person name="Labutti K."/>
            <person name="Lapidus A."/>
            <person name="Lindquist E."/>
            <person name="Lipzen A."/>
            <person name="Meier-Kolthoff J.P."/>
            <person name="Ohm R.A."/>
            <person name="Otillar R.P."/>
            <person name="Pangilinan J."/>
            <person name="Peng Y."/>
            <person name="Rokas A."/>
            <person name="Rosa C.A."/>
            <person name="Scheuner C."/>
            <person name="Sibirny A.A."/>
            <person name="Slot J.C."/>
            <person name="Stielow J.B."/>
            <person name="Sun H."/>
            <person name="Kurtzman C.P."/>
            <person name="Blackwell M."/>
            <person name="Jeffries T.W."/>
            <person name="Grigoriev I.V."/>
        </authorList>
    </citation>
    <scope>NUCLEOTIDE SEQUENCE [LARGE SCALE GENOMIC DNA]</scope>
    <source>
        <strain evidence="13">NRRL Y-17796</strain>
    </source>
</reference>
<name>A0A1E4TE46_9ASCO</name>
<evidence type="ECO:0000256" key="8">
    <source>
        <dbReference type="SAM" id="Coils"/>
    </source>
</evidence>
<keyword evidence="6 9" id="KW-0472">Membrane</keyword>
<gene>
    <name evidence="12" type="ORF">CANCADRAFT_31119</name>
</gene>
<keyword evidence="13" id="KW-1185">Reference proteome</keyword>
<feature type="coiled-coil region" evidence="8">
    <location>
        <begin position="134"/>
        <end position="168"/>
    </location>
</feature>